<protein>
    <submittedName>
        <fullName evidence="2">Inositol hexakisphosphate and diphosphoinositol-pentakisphosphate kinase</fullName>
    </submittedName>
</protein>
<proteinExistence type="predicted"/>
<reference evidence="2" key="1">
    <citation type="submission" date="2022-11" db="UniProtKB">
        <authorList>
            <consortium name="WormBaseParasite"/>
        </authorList>
    </citation>
    <scope>IDENTIFICATION</scope>
</reference>
<evidence type="ECO:0000313" key="1">
    <source>
        <dbReference type="Proteomes" id="UP000887579"/>
    </source>
</evidence>
<sequence>MIDHLEFIPADGTDVKVYAVGPFYAHAEARKAPGLDGKVDRDSEGKEVRYPVILSAKEKMIARRVVCAFGQTVCGFDLLRANGMSYVCDVNGFSFVKTSTKYYEDTAKILGNTVLRRLASCLSIPWHIPYQDDDPPLVSTPSGKIMELRCVIAVIRHGDRTPKQKMKITVNDERFFNLFNKYDGKIKKEIKMKRPNQLMEVLELSRNMLHEGQDKRNELMKELAELDPGSDESKNVERKLDKVEEQIKKWDQMRTVLEMYGHFSGINRKVQLKYLKPKPESEDEMRKKPALMLIIKWGGELTTAGVLQAEALGKLFRTLYPGIRRTDGKACPEDTQGLGFLRLHSTYRHDLKIYSSDEGRVQMTAAAFARGLLALEGELTPILMQMVKSSNTDPLLNDDFNARQFQTDLKGYLHSALQVDRDFTAEDYAALNPSSLRSIKYAMDFIKNPRKMCHEIAAHVQKMVEIIRWHKMNAATSERQLYLNESWELAESRWSKELREFRRTKKDEEGNTLIDFDISKIPDIYDNIKYDLEHNPELGINNECEFERMYVCVKNMADIVVPQEYGISEESKISIAQRVCTPLLAKLRNDLHRCVQDPEESDETTRLDPRASEGIATPMRHVRTRLYFTSESHIHTLMNLIRYGGLCSPDDQKWQRAMKFLSSVTEFNYMTQVVLMVYEDSRSEAGKEGTDRFHIELLFSPGLYPCFQTEKERIYETRFNTSKHQKVHNKKQPAKSSSSGKNSDTSDKETTTSEEPSRKESMTGPAKAALEAFVAHPDGRAITESDDELADHSVNLVVLGEVGGKEYETLGNASQLVAKKLLEANSKDSKKLQFILNQKSLPGGVLKSMSDISCNRRPRSASVEDNEERSGEERPQSRQSATKKLVQHLLTPDELDDNQATVGSGRGKWAKELVAETYGAMGKSPPPEIQEPKEDRRPYASEVFSRGDVIVMKRSESNEYHSLAALAPPSIASQASISAGGARDDEQAASTSRRSRFPYKFKHHTVNLLTGKGGVENRLISTDVLMGKFNDSTRKNKHNSAVLSTAVIARSSSAPRLQTFTADDQISVNEIRRFWPPLRSLETCHDNISYKQLDGFFEQILNSSTPLPSPPKTPVHNNTAEYQQSLDVRMKNTIARLKAMDA</sequence>
<accession>A0AC34F7U0</accession>
<dbReference type="Proteomes" id="UP000887579">
    <property type="component" value="Unplaced"/>
</dbReference>
<name>A0AC34F7U0_9BILA</name>
<dbReference type="WBParaSite" id="ES5_v2.g13268.t1">
    <property type="protein sequence ID" value="ES5_v2.g13268.t1"/>
    <property type="gene ID" value="ES5_v2.g13268"/>
</dbReference>
<evidence type="ECO:0000313" key="2">
    <source>
        <dbReference type="WBParaSite" id="ES5_v2.g13268.t1"/>
    </source>
</evidence>
<organism evidence="1 2">
    <name type="scientific">Panagrolaimus sp. ES5</name>
    <dbReference type="NCBI Taxonomy" id="591445"/>
    <lineage>
        <taxon>Eukaryota</taxon>
        <taxon>Metazoa</taxon>
        <taxon>Ecdysozoa</taxon>
        <taxon>Nematoda</taxon>
        <taxon>Chromadorea</taxon>
        <taxon>Rhabditida</taxon>
        <taxon>Tylenchina</taxon>
        <taxon>Panagrolaimomorpha</taxon>
        <taxon>Panagrolaimoidea</taxon>
        <taxon>Panagrolaimidae</taxon>
        <taxon>Panagrolaimus</taxon>
    </lineage>
</organism>